<dbReference type="EMBL" id="KN817530">
    <property type="protein sequence ID" value="KJA25783.1"/>
    <property type="molecule type" value="Genomic_DNA"/>
</dbReference>
<dbReference type="GO" id="GO:0008466">
    <property type="term" value="F:glycogenin glucosyltransferase activity"/>
    <property type="evidence" value="ECO:0007669"/>
    <property type="project" value="UniProtKB-EC"/>
</dbReference>
<dbReference type="InterPro" id="IPR029044">
    <property type="entry name" value="Nucleotide-diphossugar_trans"/>
</dbReference>
<evidence type="ECO:0000256" key="8">
    <source>
        <dbReference type="ARBA" id="ARBA00023211"/>
    </source>
</evidence>
<feature type="compositionally biased region" description="Basic and acidic residues" evidence="14">
    <location>
        <begin position="492"/>
        <end position="502"/>
    </location>
</feature>
<feature type="compositionally biased region" description="Polar residues" evidence="14">
    <location>
        <begin position="691"/>
        <end position="703"/>
    </location>
</feature>
<keyword evidence="5" id="KW-0479">Metal-binding</keyword>
<dbReference type="AlphaFoldDB" id="A0A0D2MPD6"/>
<accession>A0A0D2MPD6</accession>
<keyword evidence="16" id="KW-1185">Reference proteome</keyword>
<dbReference type="STRING" id="945553.A0A0D2MPD6"/>
<evidence type="ECO:0000256" key="7">
    <source>
        <dbReference type="ARBA" id="ARBA00023180"/>
    </source>
</evidence>
<evidence type="ECO:0000256" key="10">
    <source>
        <dbReference type="ARBA" id="ARBA00038934"/>
    </source>
</evidence>
<evidence type="ECO:0000256" key="5">
    <source>
        <dbReference type="ARBA" id="ARBA00022723"/>
    </source>
</evidence>
<comment type="catalytic activity">
    <reaction evidence="12">
        <text>L-tyrosyl-[glycogenin] + UDP-alpha-D-glucose = alpha-D-glucosyl-L-tyrosyl-[glycogenin] + UDP + H(+)</text>
        <dbReference type="Rhea" id="RHEA:23360"/>
        <dbReference type="Rhea" id="RHEA-COMP:14604"/>
        <dbReference type="Rhea" id="RHEA-COMP:14605"/>
        <dbReference type="ChEBI" id="CHEBI:15378"/>
        <dbReference type="ChEBI" id="CHEBI:46858"/>
        <dbReference type="ChEBI" id="CHEBI:58223"/>
        <dbReference type="ChEBI" id="CHEBI:58885"/>
        <dbReference type="ChEBI" id="CHEBI:140573"/>
        <dbReference type="EC" id="2.4.1.186"/>
    </reaction>
</comment>
<evidence type="ECO:0000256" key="4">
    <source>
        <dbReference type="ARBA" id="ARBA00022679"/>
    </source>
</evidence>
<evidence type="ECO:0000256" key="14">
    <source>
        <dbReference type="SAM" id="MobiDB-lite"/>
    </source>
</evidence>
<dbReference type="Gene3D" id="3.90.550.10">
    <property type="entry name" value="Spore Coat Polysaccharide Biosynthesis Protein SpsA, Chain A"/>
    <property type="match status" value="1"/>
</dbReference>
<comment type="similarity">
    <text evidence="9">Belongs to the glycosyltransferase 8 family. Glycogenin subfamily.</text>
</comment>
<gene>
    <name evidence="15" type="ORF">HYPSUDRAFT_37258</name>
</gene>
<feature type="compositionally biased region" description="Acidic residues" evidence="14">
    <location>
        <begin position="786"/>
        <end position="799"/>
    </location>
</feature>
<feature type="compositionally biased region" description="Low complexity" evidence="14">
    <location>
        <begin position="480"/>
        <end position="491"/>
    </location>
</feature>
<keyword evidence="8" id="KW-0464">Manganese</keyword>
<evidence type="ECO:0000256" key="3">
    <source>
        <dbReference type="ARBA" id="ARBA00022490"/>
    </source>
</evidence>
<sequence length="1118" mass="123569">MSYAFVSLVSSDAYLPGALAQVAALRELHPVPAPPPELPFHTVCLVTPESVDVATIRRLRAAYDHVVGVEILEQDNASGLKLLGRPDLTTVLTKLHVFRLTQYQKIIFLDADVLPVRPMSHLFSLAHEFSAAPDVGWPDIFNSGVMVLTPGEDKFEQLNQLLLSNPSWDGGDQGILNEWRGGDWNRLSFTYNTTPTAAYTYAPAYERYGSQIKAIHFIGPNKPWNSIPYRTPNSRRQVDSSDPAQRAYDYDSLVDRWFDVYERHYDTQAIAPNTPFVVNRYVSAWDEPTRPEQSDSPAVGALNLDELKKLAIEGLSASTADVRPGEGTYQSLPLQGRVDLMRPRKDPEVIAKTEAEAEAEKPRQDLHFQILLPDQLDRFQTDYFDYEETLSTPLARQAALGVTETRWHTLPTPGPNELPSSPRLRRISLPSTPSALPLFSAPTPDFYASESERESLLLSRVDREQHHHQQSSARGHHSAHQPQQQAPLQQEGQHHHQSHGEGHQGQPHQHQQPHQQAHYSQQPHQHQQPHQNQQTHHHQTIQQQDNVQQENVQHRQEEPARPRSPPMMSWNPAIEPPPDTAPPPNAFPADTYFSNVWDLTPSRQNDQSHDGPSPPDSSGFFQPPPASIIPEPLLKQGHYRNVTGESSLGATPSPDRSKIKPVFPWEEAPRVMPARVFPDSDAPPPSLFLSPESQSQTSATMPSTPEMRPGPRTQILSPLHGLPAAFSYSNAWDNIPSIQHYASRLVKPPHSAVPPPVLAPAFEDDAYRKGRKKTWDERTEMSSRDGDDEDNADDEDEDGPSVPSAIKWDDDSDGESAKRRSRRGSVITASSLVKGSSSKKEYKHRGVQTAVVETRNMGVQADPPRAERHLKRGSMSARKHWAPTTGAGVVAPMTTTRDVNLGTPLSVNTLAPPLSHQQELIRPKSKPASPSVSPPPHSPVRSPREFIAAAPRTVHKSVSPPLRPGLRPSGSSSSTIVPNAGYIAPTAQEQRSASAAARTPTATSPGDALTSVLHNESFSNVERPLPLSTVSIVKKRKSSDVRSSPASIVRKPSNESSLGSPASSFGPLSPVDVYAPLSPVRMGTRVWDPARGVDLFKRGSEEVLARFLKMGSWEEEAR</sequence>
<feature type="compositionally biased region" description="Polar residues" evidence="14">
    <location>
        <begin position="893"/>
        <end position="909"/>
    </location>
</feature>
<evidence type="ECO:0000256" key="13">
    <source>
        <dbReference type="ARBA" id="ARBA00057883"/>
    </source>
</evidence>
<feature type="compositionally biased region" description="Pro residues" evidence="14">
    <location>
        <begin position="574"/>
        <end position="586"/>
    </location>
</feature>
<dbReference type="Pfam" id="PF01501">
    <property type="entry name" value="Glyco_transf_8"/>
    <property type="match status" value="1"/>
</dbReference>
<feature type="compositionally biased region" description="Basic residues" evidence="14">
    <location>
        <begin position="868"/>
        <end position="881"/>
    </location>
</feature>
<reference evidence="16" key="1">
    <citation type="submission" date="2014-04" db="EMBL/GenBank/DDBJ databases">
        <title>Evolutionary Origins and Diversification of the Mycorrhizal Mutualists.</title>
        <authorList>
            <consortium name="DOE Joint Genome Institute"/>
            <consortium name="Mycorrhizal Genomics Consortium"/>
            <person name="Kohler A."/>
            <person name="Kuo A."/>
            <person name="Nagy L.G."/>
            <person name="Floudas D."/>
            <person name="Copeland A."/>
            <person name="Barry K.W."/>
            <person name="Cichocki N."/>
            <person name="Veneault-Fourrey C."/>
            <person name="LaButti K."/>
            <person name="Lindquist E.A."/>
            <person name="Lipzen A."/>
            <person name="Lundell T."/>
            <person name="Morin E."/>
            <person name="Murat C."/>
            <person name="Riley R."/>
            <person name="Ohm R."/>
            <person name="Sun H."/>
            <person name="Tunlid A."/>
            <person name="Henrissat B."/>
            <person name="Grigoriev I.V."/>
            <person name="Hibbett D.S."/>
            <person name="Martin F."/>
        </authorList>
    </citation>
    <scope>NUCLEOTIDE SEQUENCE [LARGE SCALE GENOMIC DNA]</scope>
    <source>
        <strain evidence="16">FD-334 SS-4</strain>
    </source>
</reference>
<feature type="region of interest" description="Disordered" evidence="14">
    <location>
        <begin position="770"/>
        <end position="1009"/>
    </location>
</feature>
<feature type="compositionally biased region" description="Low complexity" evidence="14">
    <location>
        <begin position="504"/>
        <end position="551"/>
    </location>
</feature>
<dbReference type="EC" id="2.4.1.186" evidence="10"/>
<organism evidence="15 16">
    <name type="scientific">Hypholoma sublateritium (strain FD-334 SS-4)</name>
    <dbReference type="NCBI Taxonomy" id="945553"/>
    <lineage>
        <taxon>Eukaryota</taxon>
        <taxon>Fungi</taxon>
        <taxon>Dikarya</taxon>
        <taxon>Basidiomycota</taxon>
        <taxon>Agaricomycotina</taxon>
        <taxon>Agaricomycetes</taxon>
        <taxon>Agaricomycetidae</taxon>
        <taxon>Agaricales</taxon>
        <taxon>Agaricineae</taxon>
        <taxon>Strophariaceae</taxon>
        <taxon>Hypholoma</taxon>
    </lineage>
</organism>
<dbReference type="SUPFAM" id="SSF53448">
    <property type="entry name" value="Nucleotide-diphospho-sugar transferases"/>
    <property type="match status" value="1"/>
</dbReference>
<comment type="cofactor">
    <cofactor evidence="1">
        <name>Mn(2+)</name>
        <dbReference type="ChEBI" id="CHEBI:29035"/>
    </cofactor>
</comment>
<comment type="subcellular location">
    <subcellularLocation>
        <location evidence="2">Cytoplasm</location>
    </subcellularLocation>
</comment>
<keyword evidence="3" id="KW-0963">Cytoplasm</keyword>
<feature type="compositionally biased region" description="Polar residues" evidence="14">
    <location>
        <begin position="1054"/>
        <end position="1063"/>
    </location>
</feature>
<feature type="region of interest" description="Disordered" evidence="14">
    <location>
        <begin position="680"/>
        <end position="712"/>
    </location>
</feature>
<dbReference type="InterPro" id="IPR002495">
    <property type="entry name" value="Glyco_trans_8"/>
</dbReference>
<proteinExistence type="inferred from homology"/>
<keyword evidence="6" id="KW-0320">Glycogen biosynthesis</keyword>
<feature type="region of interest" description="Disordered" evidence="14">
    <location>
        <begin position="462"/>
        <end position="631"/>
    </location>
</feature>
<protein>
    <recommendedName>
        <fullName evidence="10">glycogenin glucosyltransferase</fullName>
        <ecNumber evidence="10">2.4.1.186</ecNumber>
    </recommendedName>
</protein>
<dbReference type="OrthoDB" id="2014201at2759"/>
<comment type="catalytic activity">
    <reaction evidence="11">
        <text>[1,4-alpha-D-glucosyl](n)-L-tyrosyl-[glycogenin] + UDP-alpha-D-glucose = [1,4-alpha-D-glucosyl](n+1)-L-tyrosyl-[glycogenin] + UDP + H(+)</text>
        <dbReference type="Rhea" id="RHEA:56560"/>
        <dbReference type="Rhea" id="RHEA-COMP:14606"/>
        <dbReference type="Rhea" id="RHEA-COMP:14607"/>
        <dbReference type="ChEBI" id="CHEBI:15378"/>
        <dbReference type="ChEBI" id="CHEBI:58223"/>
        <dbReference type="ChEBI" id="CHEBI:58885"/>
        <dbReference type="ChEBI" id="CHEBI:140574"/>
        <dbReference type="EC" id="2.4.1.186"/>
    </reaction>
</comment>
<feature type="compositionally biased region" description="Basic and acidic residues" evidence="14">
    <location>
        <begin position="770"/>
        <end position="785"/>
    </location>
</feature>
<feature type="compositionally biased region" description="Basic and acidic residues" evidence="14">
    <location>
        <begin position="552"/>
        <end position="561"/>
    </location>
</feature>
<feature type="compositionally biased region" description="Low complexity" evidence="14">
    <location>
        <begin position="986"/>
        <end position="1005"/>
    </location>
</feature>
<keyword evidence="4 15" id="KW-0808">Transferase</keyword>
<feature type="compositionally biased region" description="Basic residues" evidence="14">
    <location>
        <begin position="468"/>
        <end position="479"/>
    </location>
</feature>
<dbReference type="GO" id="GO:0046872">
    <property type="term" value="F:metal ion binding"/>
    <property type="evidence" value="ECO:0007669"/>
    <property type="project" value="UniProtKB-KW"/>
</dbReference>
<name>A0A0D2MPD6_HYPSF</name>
<evidence type="ECO:0000256" key="2">
    <source>
        <dbReference type="ARBA" id="ARBA00004496"/>
    </source>
</evidence>
<dbReference type="FunFam" id="3.90.550.10:FF:000092">
    <property type="entry name" value="Glycogenin 2"/>
    <property type="match status" value="1"/>
</dbReference>
<feature type="compositionally biased region" description="Low complexity" evidence="14">
    <location>
        <begin position="964"/>
        <end position="974"/>
    </location>
</feature>
<evidence type="ECO:0000313" key="15">
    <source>
        <dbReference type="EMBL" id="KJA25783.1"/>
    </source>
</evidence>
<evidence type="ECO:0000256" key="12">
    <source>
        <dbReference type="ARBA" id="ARBA00052293"/>
    </source>
</evidence>
<dbReference type="CDD" id="cd02537">
    <property type="entry name" value="GT8_Glycogenin"/>
    <property type="match status" value="1"/>
</dbReference>
<comment type="function">
    <text evidence="13">Self-glucosylating initiator of glycogen synthesis. It catalyzes the formation of a short alpha (1,4)-glucosyl chain covalently attached via a glucose 1-O-tyrosyl linkage to internal tyrosine residues and these chains act as primers for the elongation reaction catalyzed by glycogen synthase.</text>
</comment>
<dbReference type="Proteomes" id="UP000054270">
    <property type="component" value="Unassembled WGS sequence"/>
</dbReference>
<feature type="region of interest" description="Disordered" evidence="14">
    <location>
        <begin position="1034"/>
        <end position="1065"/>
    </location>
</feature>
<feature type="compositionally biased region" description="Polar residues" evidence="14">
    <location>
        <begin position="827"/>
        <end position="836"/>
    </location>
</feature>
<evidence type="ECO:0000256" key="6">
    <source>
        <dbReference type="ARBA" id="ARBA00023056"/>
    </source>
</evidence>
<evidence type="ECO:0000256" key="9">
    <source>
        <dbReference type="ARBA" id="ARBA00038162"/>
    </source>
</evidence>
<feature type="compositionally biased region" description="Low complexity" evidence="14">
    <location>
        <begin position="418"/>
        <end position="434"/>
    </location>
</feature>
<keyword evidence="7" id="KW-0325">Glycoprotein</keyword>
<dbReference type="OMA" id="HAVFPWE"/>
<dbReference type="InterPro" id="IPR050587">
    <property type="entry name" value="GNT1/Glycosyltrans_8"/>
</dbReference>
<evidence type="ECO:0000256" key="11">
    <source>
        <dbReference type="ARBA" id="ARBA00050886"/>
    </source>
</evidence>
<evidence type="ECO:0000256" key="1">
    <source>
        <dbReference type="ARBA" id="ARBA00001936"/>
    </source>
</evidence>
<evidence type="ECO:0000313" key="16">
    <source>
        <dbReference type="Proteomes" id="UP000054270"/>
    </source>
</evidence>
<dbReference type="PANTHER" id="PTHR11183">
    <property type="entry name" value="GLYCOGENIN SUBFAMILY MEMBER"/>
    <property type="match status" value="1"/>
</dbReference>
<dbReference type="GO" id="GO:0005737">
    <property type="term" value="C:cytoplasm"/>
    <property type="evidence" value="ECO:0007669"/>
    <property type="project" value="UniProtKB-SubCell"/>
</dbReference>
<dbReference type="GO" id="GO:0005978">
    <property type="term" value="P:glycogen biosynthetic process"/>
    <property type="evidence" value="ECO:0007669"/>
    <property type="project" value="UniProtKB-KW"/>
</dbReference>
<feature type="region of interest" description="Disordered" evidence="14">
    <location>
        <begin position="406"/>
        <end position="441"/>
    </location>
</feature>